<keyword evidence="9" id="KW-1185">Reference proteome</keyword>
<dbReference type="InterPro" id="IPR050072">
    <property type="entry name" value="Peptidase_M20A"/>
</dbReference>
<accession>A0ABW3N2D1</accession>
<dbReference type="PANTHER" id="PTHR43808">
    <property type="entry name" value="ACETYLORNITHINE DEACETYLASE"/>
    <property type="match status" value="1"/>
</dbReference>
<dbReference type="InterPro" id="IPR036264">
    <property type="entry name" value="Bact_exopeptidase_dim_dom"/>
</dbReference>
<dbReference type="Gene3D" id="3.40.630.10">
    <property type="entry name" value="Zn peptidases"/>
    <property type="match status" value="1"/>
</dbReference>
<evidence type="ECO:0000313" key="9">
    <source>
        <dbReference type="Proteomes" id="UP001597046"/>
    </source>
</evidence>
<name>A0ABW3N2D1_9MICO</name>
<feature type="region of interest" description="Disordered" evidence="6">
    <location>
        <begin position="1"/>
        <end position="24"/>
    </location>
</feature>
<keyword evidence="5" id="KW-0862">Zinc</keyword>
<dbReference type="PROSITE" id="PS00759">
    <property type="entry name" value="ARGE_DAPE_CPG2_2"/>
    <property type="match status" value="1"/>
</dbReference>
<dbReference type="InterPro" id="IPR001261">
    <property type="entry name" value="ArgE/DapE_CS"/>
</dbReference>
<evidence type="ECO:0000256" key="1">
    <source>
        <dbReference type="ARBA" id="ARBA00001947"/>
    </source>
</evidence>
<dbReference type="RefSeq" id="WP_386053930.1">
    <property type="nucleotide sequence ID" value="NZ_JBHTKH010000012.1"/>
</dbReference>
<evidence type="ECO:0000256" key="2">
    <source>
        <dbReference type="ARBA" id="ARBA00006247"/>
    </source>
</evidence>
<dbReference type="Gene3D" id="3.30.70.360">
    <property type="match status" value="1"/>
</dbReference>
<feature type="domain" description="Peptidase M20 dimerisation" evidence="7">
    <location>
        <begin position="207"/>
        <end position="333"/>
    </location>
</feature>
<protein>
    <submittedName>
        <fullName evidence="8">M20/M25/M40 family metallo-hydrolase</fullName>
    </submittedName>
</protein>
<dbReference type="NCBIfam" id="NF005913">
    <property type="entry name" value="PRK07906.1"/>
    <property type="match status" value="1"/>
</dbReference>
<comment type="similarity">
    <text evidence="2">Belongs to the peptidase M20A family.</text>
</comment>
<dbReference type="SUPFAM" id="SSF55031">
    <property type="entry name" value="Bacterial exopeptidase dimerisation domain"/>
    <property type="match status" value="1"/>
</dbReference>
<dbReference type="SUPFAM" id="SSF53187">
    <property type="entry name" value="Zn-dependent exopeptidases"/>
    <property type="match status" value="1"/>
</dbReference>
<evidence type="ECO:0000313" key="8">
    <source>
        <dbReference type="EMBL" id="MFD1055899.1"/>
    </source>
</evidence>
<proteinExistence type="inferred from homology"/>
<evidence type="ECO:0000256" key="6">
    <source>
        <dbReference type="SAM" id="MobiDB-lite"/>
    </source>
</evidence>
<dbReference type="Proteomes" id="UP001597046">
    <property type="component" value="Unassembled WGS sequence"/>
</dbReference>
<evidence type="ECO:0000256" key="4">
    <source>
        <dbReference type="ARBA" id="ARBA00022801"/>
    </source>
</evidence>
<dbReference type="Pfam" id="PF01546">
    <property type="entry name" value="Peptidase_M20"/>
    <property type="match status" value="1"/>
</dbReference>
<evidence type="ECO:0000259" key="7">
    <source>
        <dbReference type="Pfam" id="PF07687"/>
    </source>
</evidence>
<dbReference type="PANTHER" id="PTHR43808:SF8">
    <property type="entry name" value="PEPTIDASE M20 DIMERISATION DOMAIN-CONTAINING PROTEIN"/>
    <property type="match status" value="1"/>
</dbReference>
<comment type="cofactor">
    <cofactor evidence="1">
        <name>Zn(2+)</name>
        <dbReference type="ChEBI" id="CHEBI:29105"/>
    </cofactor>
</comment>
<comment type="caution">
    <text evidence="8">The sequence shown here is derived from an EMBL/GenBank/DDBJ whole genome shotgun (WGS) entry which is preliminary data.</text>
</comment>
<evidence type="ECO:0000256" key="3">
    <source>
        <dbReference type="ARBA" id="ARBA00022723"/>
    </source>
</evidence>
<dbReference type="EMBL" id="JBHTKH010000012">
    <property type="protein sequence ID" value="MFD1055899.1"/>
    <property type="molecule type" value="Genomic_DNA"/>
</dbReference>
<dbReference type="InterPro" id="IPR011650">
    <property type="entry name" value="Peptidase_M20_dimer"/>
</dbReference>
<keyword evidence="3" id="KW-0479">Metal-binding</keyword>
<sequence length="443" mass="47868">MTTPVPLPPDALQSAERSGDPSDSPVSLLCSELVRFDSSALGEFERGTAERVALELSDLSLSPQILESAPRRTNVVARIAGTDPHQDALLVHIHLDVVPADPSAWTVPPHAGEIRDGYVWGRGTVDMKNMAAMTLTALRRLLSTGWQPRRDIVLAFVADEELGGGLGARWLVENHRELFEDCTEAIGEAGGFSHEYDAGRRAYLVQTAEKGIGWLRLIARGTGGHGSMSHTDNPVVKLSEAIHRLEHHDFGLRLCRTSEGLVTTARQWHHADTPEAALQATGPLAKLLVPTLRNTYNATQLTAGLQHNVVPSSAEARVDGRFVPGYEKEFYEELEALVGDLVHVERTLHSDALETPFTGPVPAAISAAISAEDPQGVAVPACLPIGTDAKHFARLGINCYGFVPLQLPAGFDFPAMFHGADERVPTSALTFGERVLTHFFSAC</sequence>
<dbReference type="Gene3D" id="1.10.150.900">
    <property type="match status" value="1"/>
</dbReference>
<dbReference type="InterPro" id="IPR002933">
    <property type="entry name" value="Peptidase_M20"/>
</dbReference>
<dbReference type="Pfam" id="PF07687">
    <property type="entry name" value="M20_dimer"/>
    <property type="match status" value="1"/>
</dbReference>
<evidence type="ECO:0000256" key="5">
    <source>
        <dbReference type="ARBA" id="ARBA00022833"/>
    </source>
</evidence>
<organism evidence="8 9">
    <name type="scientific">Terrabacter terrigena</name>
    <dbReference type="NCBI Taxonomy" id="574718"/>
    <lineage>
        <taxon>Bacteria</taxon>
        <taxon>Bacillati</taxon>
        <taxon>Actinomycetota</taxon>
        <taxon>Actinomycetes</taxon>
        <taxon>Micrococcales</taxon>
        <taxon>Intrasporangiaceae</taxon>
        <taxon>Terrabacter</taxon>
    </lineage>
</organism>
<keyword evidence="4" id="KW-0378">Hydrolase</keyword>
<reference evidence="9" key="1">
    <citation type="journal article" date="2019" name="Int. J. Syst. Evol. Microbiol.">
        <title>The Global Catalogue of Microorganisms (GCM) 10K type strain sequencing project: providing services to taxonomists for standard genome sequencing and annotation.</title>
        <authorList>
            <consortium name="The Broad Institute Genomics Platform"/>
            <consortium name="The Broad Institute Genome Sequencing Center for Infectious Disease"/>
            <person name="Wu L."/>
            <person name="Ma J."/>
        </authorList>
    </citation>
    <scope>NUCLEOTIDE SEQUENCE [LARGE SCALE GENOMIC DNA]</scope>
    <source>
        <strain evidence="9">CCUG 57508</strain>
    </source>
</reference>
<gene>
    <name evidence="8" type="ORF">ACFQ2V_16415</name>
</gene>